<evidence type="ECO:0000313" key="4">
    <source>
        <dbReference type="Proteomes" id="UP001373714"/>
    </source>
</evidence>
<feature type="compositionally biased region" description="Polar residues" evidence="1">
    <location>
        <begin position="1"/>
        <end position="17"/>
    </location>
</feature>
<sequence>MVNFQPTTRTPELQSLTALEPIPPDRPIPMIFIFPSSLWRNMGSTFLEYIPGNPKDSKYIQKIRLAIPQVFQLFTIASVELNLVTGLTMFSEDGPLKVAVVVSRSQTTRIIAIHRREGWITDIVVVLKYKRLPLVVMFSAILLLHFVLVLWSHWVPKSIDLITARFAFVALQALLITLLIG</sequence>
<comment type="caution">
    <text evidence="3">The sequence shown here is derived from an EMBL/GenBank/DDBJ whole genome shotgun (WGS) entry which is preliminary data.</text>
</comment>
<keyword evidence="2" id="KW-0812">Transmembrane</keyword>
<reference evidence="3 4" key="1">
    <citation type="submission" date="2019-10" db="EMBL/GenBank/DDBJ databases">
        <authorList>
            <person name="Palmer J.M."/>
        </authorList>
    </citation>
    <scope>NUCLEOTIDE SEQUENCE [LARGE SCALE GENOMIC DNA]</scope>
    <source>
        <strain evidence="3 4">TWF730</strain>
    </source>
</reference>
<accession>A0AAV9TWD9</accession>
<keyword evidence="4" id="KW-1185">Reference proteome</keyword>
<feature type="transmembrane region" description="Helical" evidence="2">
    <location>
        <begin position="134"/>
        <end position="155"/>
    </location>
</feature>
<evidence type="ECO:0000256" key="1">
    <source>
        <dbReference type="SAM" id="MobiDB-lite"/>
    </source>
</evidence>
<organism evidence="3 4">
    <name type="scientific">Orbilia blumenaviensis</name>
    <dbReference type="NCBI Taxonomy" id="1796055"/>
    <lineage>
        <taxon>Eukaryota</taxon>
        <taxon>Fungi</taxon>
        <taxon>Dikarya</taxon>
        <taxon>Ascomycota</taxon>
        <taxon>Pezizomycotina</taxon>
        <taxon>Orbiliomycetes</taxon>
        <taxon>Orbiliales</taxon>
        <taxon>Orbiliaceae</taxon>
        <taxon>Orbilia</taxon>
    </lineage>
</organism>
<protein>
    <submittedName>
        <fullName evidence="3">Uncharacterized protein</fullName>
    </submittedName>
</protein>
<keyword evidence="2" id="KW-1133">Transmembrane helix</keyword>
<evidence type="ECO:0000313" key="3">
    <source>
        <dbReference type="EMBL" id="KAK6329621.1"/>
    </source>
</evidence>
<dbReference type="EMBL" id="JAVHNS010000022">
    <property type="protein sequence ID" value="KAK6329621.1"/>
    <property type="molecule type" value="Genomic_DNA"/>
</dbReference>
<dbReference type="Proteomes" id="UP001373714">
    <property type="component" value="Unassembled WGS sequence"/>
</dbReference>
<keyword evidence="2" id="KW-0472">Membrane</keyword>
<feature type="transmembrane region" description="Helical" evidence="2">
    <location>
        <begin position="161"/>
        <end position="180"/>
    </location>
</feature>
<feature type="region of interest" description="Disordered" evidence="1">
    <location>
        <begin position="1"/>
        <end position="20"/>
    </location>
</feature>
<name>A0AAV9TWD9_9PEZI</name>
<gene>
    <name evidence="3" type="ORF">TWF730_006168</name>
</gene>
<proteinExistence type="predicted"/>
<dbReference type="AlphaFoldDB" id="A0AAV9TWD9"/>
<evidence type="ECO:0000256" key="2">
    <source>
        <dbReference type="SAM" id="Phobius"/>
    </source>
</evidence>